<dbReference type="Gene3D" id="3.40.440.10">
    <property type="entry name" value="Adenylosuccinate Synthetase, subunit A, domain 1"/>
    <property type="match status" value="1"/>
</dbReference>
<dbReference type="Proteomes" id="UP000253664">
    <property type="component" value="Unassembled WGS sequence"/>
</dbReference>
<keyword evidence="1" id="KW-0436">Ligase</keyword>
<evidence type="ECO:0000256" key="3">
    <source>
        <dbReference type="ARBA" id="ARBA00022741"/>
    </source>
</evidence>
<proteinExistence type="predicted"/>
<evidence type="ECO:0000313" key="7">
    <source>
        <dbReference type="EMBL" id="RCI12363.1"/>
    </source>
</evidence>
<evidence type="ECO:0000313" key="8">
    <source>
        <dbReference type="Proteomes" id="UP000253664"/>
    </source>
</evidence>
<dbReference type="InterPro" id="IPR027417">
    <property type="entry name" value="P-loop_NTPase"/>
</dbReference>
<dbReference type="GO" id="GO:0000166">
    <property type="term" value="F:nucleotide binding"/>
    <property type="evidence" value="ECO:0007669"/>
    <property type="project" value="UniProtKB-KW"/>
</dbReference>
<dbReference type="SUPFAM" id="SSF52540">
    <property type="entry name" value="P-loop containing nucleoside triphosphate hydrolases"/>
    <property type="match status" value="1"/>
</dbReference>
<name>A0A367LD53_9HYPO</name>
<evidence type="ECO:0000256" key="4">
    <source>
        <dbReference type="ARBA" id="ARBA00022755"/>
    </source>
</evidence>
<dbReference type="GO" id="GO:0006164">
    <property type="term" value="P:purine nucleotide biosynthetic process"/>
    <property type="evidence" value="ECO:0007669"/>
    <property type="project" value="UniProtKB-KW"/>
</dbReference>
<protein>
    <submittedName>
        <fullName evidence="7">Uncharacterized protein</fullName>
    </submittedName>
</protein>
<feature type="region of interest" description="Disordered" evidence="6">
    <location>
        <begin position="78"/>
        <end position="101"/>
    </location>
</feature>
<organism evidence="7 8">
    <name type="scientific">Ophiocordyceps polyrhachis-furcata BCC 54312</name>
    <dbReference type="NCBI Taxonomy" id="1330021"/>
    <lineage>
        <taxon>Eukaryota</taxon>
        <taxon>Fungi</taxon>
        <taxon>Dikarya</taxon>
        <taxon>Ascomycota</taxon>
        <taxon>Pezizomycotina</taxon>
        <taxon>Sordariomycetes</taxon>
        <taxon>Hypocreomycetidae</taxon>
        <taxon>Hypocreales</taxon>
        <taxon>Ophiocordycipitaceae</taxon>
        <taxon>Ophiocordyceps</taxon>
    </lineage>
</organism>
<dbReference type="OrthoDB" id="10265645at2759"/>
<dbReference type="InterPro" id="IPR001114">
    <property type="entry name" value="Adenylosuccinate_synthetase"/>
</dbReference>
<gene>
    <name evidence="7" type="ORF">L249_0210</name>
</gene>
<keyword evidence="3" id="KW-0547">Nucleotide-binding</keyword>
<dbReference type="Pfam" id="PF00709">
    <property type="entry name" value="Adenylsucc_synt"/>
    <property type="match status" value="1"/>
</dbReference>
<evidence type="ECO:0000256" key="6">
    <source>
        <dbReference type="SAM" id="MobiDB-lite"/>
    </source>
</evidence>
<keyword evidence="4" id="KW-0658">Purine biosynthesis</keyword>
<sequence>MQLCFHLLPSGLVNPKCLNLIGSSVVAHIPTFFKELEELERKGLSNVHERIFIAIEFILTLTSILPSTAWRKSSWESAKSELRAKASVPRTAPRRREVAFG</sequence>
<accession>A0A367LD53</accession>
<keyword evidence="2" id="KW-0479">Metal-binding</keyword>
<comment type="caution">
    <text evidence="7">The sequence shown here is derived from an EMBL/GenBank/DDBJ whole genome shotgun (WGS) entry which is preliminary data.</text>
</comment>
<dbReference type="InterPro" id="IPR042109">
    <property type="entry name" value="Adenylosuccinate_synth_dom1"/>
</dbReference>
<dbReference type="GO" id="GO:0004019">
    <property type="term" value="F:adenylosuccinate synthase activity"/>
    <property type="evidence" value="ECO:0007669"/>
    <property type="project" value="InterPro"/>
</dbReference>
<keyword evidence="5" id="KW-0460">Magnesium</keyword>
<dbReference type="GO" id="GO:0046872">
    <property type="term" value="F:metal ion binding"/>
    <property type="evidence" value="ECO:0007669"/>
    <property type="project" value="UniProtKB-KW"/>
</dbReference>
<reference evidence="7 8" key="1">
    <citation type="journal article" date="2015" name="BMC Genomics">
        <title>Insights from the genome of Ophiocordyceps polyrhachis-furcata to pathogenicity and host specificity in insect fungi.</title>
        <authorList>
            <person name="Wichadakul D."/>
            <person name="Kobmoo N."/>
            <person name="Ingsriswang S."/>
            <person name="Tangphatsornruang S."/>
            <person name="Chantasingh D."/>
            <person name="Luangsa-ard J.J."/>
            <person name="Eurwilaichitr L."/>
        </authorList>
    </citation>
    <scope>NUCLEOTIDE SEQUENCE [LARGE SCALE GENOMIC DNA]</scope>
    <source>
        <strain evidence="7 8">BCC 54312</strain>
    </source>
</reference>
<evidence type="ECO:0000256" key="1">
    <source>
        <dbReference type="ARBA" id="ARBA00022598"/>
    </source>
</evidence>
<evidence type="ECO:0000256" key="5">
    <source>
        <dbReference type="ARBA" id="ARBA00022842"/>
    </source>
</evidence>
<evidence type="ECO:0000256" key="2">
    <source>
        <dbReference type="ARBA" id="ARBA00022723"/>
    </source>
</evidence>
<dbReference type="STRING" id="1330021.A0A367LD53"/>
<dbReference type="AlphaFoldDB" id="A0A367LD53"/>
<keyword evidence="8" id="KW-1185">Reference proteome</keyword>
<dbReference type="EMBL" id="LKCN02000007">
    <property type="protein sequence ID" value="RCI12363.1"/>
    <property type="molecule type" value="Genomic_DNA"/>
</dbReference>